<dbReference type="AlphaFoldDB" id="A0AAF3ELQ4"/>
<sequence>MNAKLAFLLVVCMSQTLAANCPSQAVPSTSYSLIYGPANDETNGSKTCPRGFCRYITTSLGSSNACLDQSLVCPQATGPIPSTTIAGPADSNLNCPATTKCVGGETSSNGKTYVGNFCVIA</sequence>
<feature type="signal peptide" evidence="1">
    <location>
        <begin position="1"/>
        <end position="18"/>
    </location>
</feature>
<evidence type="ECO:0000313" key="3">
    <source>
        <dbReference type="WBParaSite" id="MBELARI_LOCUS1498"/>
    </source>
</evidence>
<evidence type="ECO:0000313" key="2">
    <source>
        <dbReference type="Proteomes" id="UP000887575"/>
    </source>
</evidence>
<dbReference type="WBParaSite" id="MBELARI_LOCUS1498">
    <property type="protein sequence ID" value="MBELARI_LOCUS1498"/>
    <property type="gene ID" value="MBELARI_LOCUS1498"/>
</dbReference>
<reference evidence="3" key="1">
    <citation type="submission" date="2024-02" db="UniProtKB">
        <authorList>
            <consortium name="WormBaseParasite"/>
        </authorList>
    </citation>
    <scope>IDENTIFICATION</scope>
</reference>
<organism evidence="2 3">
    <name type="scientific">Mesorhabditis belari</name>
    <dbReference type="NCBI Taxonomy" id="2138241"/>
    <lineage>
        <taxon>Eukaryota</taxon>
        <taxon>Metazoa</taxon>
        <taxon>Ecdysozoa</taxon>
        <taxon>Nematoda</taxon>
        <taxon>Chromadorea</taxon>
        <taxon>Rhabditida</taxon>
        <taxon>Rhabditina</taxon>
        <taxon>Rhabditomorpha</taxon>
        <taxon>Rhabditoidea</taxon>
        <taxon>Rhabditidae</taxon>
        <taxon>Mesorhabditinae</taxon>
        <taxon>Mesorhabditis</taxon>
    </lineage>
</organism>
<accession>A0AAF3ELQ4</accession>
<dbReference type="Proteomes" id="UP000887575">
    <property type="component" value="Unassembled WGS sequence"/>
</dbReference>
<keyword evidence="1" id="KW-0732">Signal</keyword>
<proteinExistence type="predicted"/>
<evidence type="ECO:0000256" key="1">
    <source>
        <dbReference type="SAM" id="SignalP"/>
    </source>
</evidence>
<feature type="chain" id="PRO_5041938135" evidence="1">
    <location>
        <begin position="19"/>
        <end position="121"/>
    </location>
</feature>
<name>A0AAF3ELQ4_9BILA</name>
<keyword evidence="2" id="KW-1185">Reference proteome</keyword>
<protein>
    <submittedName>
        <fullName evidence="3">Secreted protein</fullName>
    </submittedName>
</protein>